<dbReference type="InterPro" id="IPR008258">
    <property type="entry name" value="Transglycosylase_SLT_dom_1"/>
</dbReference>
<comment type="similarity">
    <text evidence="1">Belongs to the transglycosylase Slt family.</text>
</comment>
<evidence type="ECO:0000256" key="1">
    <source>
        <dbReference type="ARBA" id="ARBA00007734"/>
    </source>
</evidence>
<gene>
    <name evidence="4" type="ORF">V3330_08145</name>
</gene>
<dbReference type="Gene3D" id="1.10.530.10">
    <property type="match status" value="1"/>
</dbReference>
<reference evidence="4 5" key="1">
    <citation type="submission" date="2024-02" db="EMBL/GenBank/DDBJ databases">
        <title>A novel Wenzhouxiangellaceae bacterium, isolated from coastal sediments.</title>
        <authorList>
            <person name="Du Z.-J."/>
            <person name="Ye Y.-Q."/>
            <person name="Zhang X.-Y."/>
        </authorList>
    </citation>
    <scope>NUCLEOTIDE SEQUENCE [LARGE SCALE GENOMIC DNA]</scope>
    <source>
        <strain evidence="4 5">CH-27</strain>
    </source>
</reference>
<dbReference type="EMBL" id="JAZHOG010000004">
    <property type="protein sequence ID" value="MEJ8567593.1"/>
    <property type="molecule type" value="Genomic_DNA"/>
</dbReference>
<accession>A0AAW9RBX4</accession>
<dbReference type="SUPFAM" id="SSF53955">
    <property type="entry name" value="Lysozyme-like"/>
    <property type="match status" value="1"/>
</dbReference>
<dbReference type="Pfam" id="PF01464">
    <property type="entry name" value="SLT"/>
    <property type="match status" value="1"/>
</dbReference>
<feature type="domain" description="DUF4124" evidence="3">
    <location>
        <begin position="13"/>
        <end position="44"/>
    </location>
</feature>
<feature type="domain" description="Transglycosylase SLT" evidence="2">
    <location>
        <begin position="75"/>
        <end position="177"/>
    </location>
</feature>
<dbReference type="PANTHER" id="PTHR37423">
    <property type="entry name" value="SOLUBLE LYTIC MUREIN TRANSGLYCOSYLASE-RELATED"/>
    <property type="match status" value="1"/>
</dbReference>
<dbReference type="CDD" id="cd00254">
    <property type="entry name" value="LT-like"/>
    <property type="match status" value="1"/>
</dbReference>
<dbReference type="Proteomes" id="UP001359886">
    <property type="component" value="Unassembled WGS sequence"/>
</dbReference>
<evidence type="ECO:0000313" key="5">
    <source>
        <dbReference type="Proteomes" id="UP001359886"/>
    </source>
</evidence>
<name>A0AAW9RBX4_9GAMM</name>
<comment type="caution">
    <text evidence="4">The sequence shown here is derived from an EMBL/GenBank/DDBJ whole genome shotgun (WGS) entry which is preliminary data.</text>
</comment>
<dbReference type="PANTHER" id="PTHR37423:SF2">
    <property type="entry name" value="MEMBRANE-BOUND LYTIC MUREIN TRANSGLYCOSYLASE C"/>
    <property type="match status" value="1"/>
</dbReference>
<dbReference type="InterPro" id="IPR025392">
    <property type="entry name" value="DUF4124"/>
</dbReference>
<dbReference type="RefSeq" id="WP_354694909.1">
    <property type="nucleotide sequence ID" value="NZ_JAZHOG010000004.1"/>
</dbReference>
<evidence type="ECO:0000259" key="3">
    <source>
        <dbReference type="Pfam" id="PF13511"/>
    </source>
</evidence>
<organism evidence="4 5">
    <name type="scientific">Elongatibacter sediminis</name>
    <dbReference type="NCBI Taxonomy" id="3119006"/>
    <lineage>
        <taxon>Bacteria</taxon>
        <taxon>Pseudomonadati</taxon>
        <taxon>Pseudomonadota</taxon>
        <taxon>Gammaproteobacteria</taxon>
        <taxon>Chromatiales</taxon>
        <taxon>Wenzhouxiangellaceae</taxon>
        <taxon>Elongatibacter</taxon>
    </lineage>
</organism>
<dbReference type="Pfam" id="PF13511">
    <property type="entry name" value="DUF4124"/>
    <property type="match status" value="1"/>
</dbReference>
<sequence length="197" mass="21606">MVLLLCAVVVSFPVRAQVYKYVDEDGIVTFTNIAPPEDHAYETLRFPCYASDPRCRGVSWEKVALNTRAFREEIHGAALRNGLEESLIRAIIHAESAYQPEAVSPKGAQGLMQLMPETQRSLAVSNPFDPADNIEGGARHLSELLEAFGGDSTLAAAAYNAGAGAVQKHGGVPPFEETREYVRRVNILYRRYRQAGG</sequence>
<protein>
    <submittedName>
        <fullName evidence="4">Lytic transglycosylase domain-containing protein</fullName>
    </submittedName>
</protein>
<evidence type="ECO:0000313" key="4">
    <source>
        <dbReference type="EMBL" id="MEJ8567593.1"/>
    </source>
</evidence>
<dbReference type="AlphaFoldDB" id="A0AAW9RBX4"/>
<evidence type="ECO:0000259" key="2">
    <source>
        <dbReference type="Pfam" id="PF01464"/>
    </source>
</evidence>
<dbReference type="InterPro" id="IPR023346">
    <property type="entry name" value="Lysozyme-like_dom_sf"/>
</dbReference>
<proteinExistence type="inferred from homology"/>
<keyword evidence="5" id="KW-1185">Reference proteome</keyword>